<evidence type="ECO:0000313" key="1">
    <source>
        <dbReference type="EMBL" id="KAH6648050.1"/>
    </source>
</evidence>
<organism evidence="1 2">
    <name type="scientific">Truncatella angustata</name>
    <dbReference type="NCBI Taxonomy" id="152316"/>
    <lineage>
        <taxon>Eukaryota</taxon>
        <taxon>Fungi</taxon>
        <taxon>Dikarya</taxon>
        <taxon>Ascomycota</taxon>
        <taxon>Pezizomycotina</taxon>
        <taxon>Sordariomycetes</taxon>
        <taxon>Xylariomycetidae</taxon>
        <taxon>Amphisphaeriales</taxon>
        <taxon>Sporocadaceae</taxon>
        <taxon>Truncatella</taxon>
    </lineage>
</organism>
<dbReference type="Proteomes" id="UP000758603">
    <property type="component" value="Unassembled WGS sequence"/>
</dbReference>
<protein>
    <submittedName>
        <fullName evidence="1">Uncharacterized protein</fullName>
    </submittedName>
</protein>
<sequence length="68" mass="7709">MAASMSTLTSPTRKEELLCVWHYSKIEYLLGTYYAVMGLRIGLSARSGAIQEDNTLDNEISENQYNEM</sequence>
<dbReference type="AlphaFoldDB" id="A0A9P8UDR3"/>
<comment type="caution">
    <text evidence="1">The sequence shown here is derived from an EMBL/GenBank/DDBJ whole genome shotgun (WGS) entry which is preliminary data.</text>
</comment>
<gene>
    <name evidence="1" type="ORF">BKA67DRAFT_579281</name>
</gene>
<name>A0A9P8UDR3_9PEZI</name>
<proteinExistence type="predicted"/>
<dbReference type="EMBL" id="JAGPXC010000008">
    <property type="protein sequence ID" value="KAH6648050.1"/>
    <property type="molecule type" value="Genomic_DNA"/>
</dbReference>
<dbReference type="RefSeq" id="XP_045954562.1">
    <property type="nucleotide sequence ID" value="XM_046103761.1"/>
</dbReference>
<keyword evidence="2" id="KW-1185">Reference proteome</keyword>
<dbReference type="GeneID" id="70132652"/>
<evidence type="ECO:0000313" key="2">
    <source>
        <dbReference type="Proteomes" id="UP000758603"/>
    </source>
</evidence>
<accession>A0A9P8UDR3</accession>
<feature type="non-terminal residue" evidence="1">
    <location>
        <position position="68"/>
    </location>
</feature>
<reference evidence="1" key="1">
    <citation type="journal article" date="2021" name="Nat. Commun.">
        <title>Genetic determinants of endophytism in the Arabidopsis root mycobiome.</title>
        <authorList>
            <person name="Mesny F."/>
            <person name="Miyauchi S."/>
            <person name="Thiergart T."/>
            <person name="Pickel B."/>
            <person name="Atanasova L."/>
            <person name="Karlsson M."/>
            <person name="Huettel B."/>
            <person name="Barry K.W."/>
            <person name="Haridas S."/>
            <person name="Chen C."/>
            <person name="Bauer D."/>
            <person name="Andreopoulos W."/>
            <person name="Pangilinan J."/>
            <person name="LaButti K."/>
            <person name="Riley R."/>
            <person name="Lipzen A."/>
            <person name="Clum A."/>
            <person name="Drula E."/>
            <person name="Henrissat B."/>
            <person name="Kohler A."/>
            <person name="Grigoriev I.V."/>
            <person name="Martin F.M."/>
            <person name="Hacquard S."/>
        </authorList>
    </citation>
    <scope>NUCLEOTIDE SEQUENCE</scope>
    <source>
        <strain evidence="1">MPI-SDFR-AT-0073</strain>
    </source>
</reference>